<protein>
    <recommendedName>
        <fullName evidence="9">Peptidase M20 dimerisation domain-containing protein</fullName>
    </recommendedName>
</protein>
<keyword evidence="4" id="KW-0378">Hydrolase</keyword>
<dbReference type="KEGG" id="kpin:30172129"/>
<evidence type="ECO:0000256" key="6">
    <source>
        <dbReference type="PIRSR" id="PIRSR037217-1"/>
    </source>
</evidence>
<proteinExistence type="inferred from homology"/>
<evidence type="ECO:0000256" key="7">
    <source>
        <dbReference type="PIRSR" id="PIRSR037217-2"/>
    </source>
</evidence>
<evidence type="ECO:0000256" key="8">
    <source>
        <dbReference type="SAM" id="Phobius"/>
    </source>
</evidence>
<organism evidence="10">
    <name type="scientific">Kwoniella pini CBS 10737</name>
    <dbReference type="NCBI Taxonomy" id="1296096"/>
    <lineage>
        <taxon>Eukaryota</taxon>
        <taxon>Fungi</taxon>
        <taxon>Dikarya</taxon>
        <taxon>Basidiomycota</taxon>
        <taxon>Agaricomycotina</taxon>
        <taxon>Tremellomycetes</taxon>
        <taxon>Tremellales</taxon>
        <taxon>Cryptococcaceae</taxon>
        <taxon>Kwoniella</taxon>
    </lineage>
</organism>
<dbReference type="PIRSF" id="PIRSF037217">
    <property type="entry name" value="Carboxypeptidase_S"/>
    <property type="match status" value="1"/>
</dbReference>
<reference evidence="10" key="1">
    <citation type="submission" date="2013-07" db="EMBL/GenBank/DDBJ databases">
        <title>The Genome Sequence of Cryptococcus pinus CBS10737.</title>
        <authorList>
            <consortium name="The Broad Institute Genome Sequencing Platform"/>
            <person name="Cuomo C."/>
            <person name="Litvintseva A."/>
            <person name="Chen Y."/>
            <person name="Heitman J."/>
            <person name="Sun S."/>
            <person name="Springer D."/>
            <person name="Dromer F."/>
            <person name="Young S.K."/>
            <person name="Zeng Q."/>
            <person name="Gargeya S."/>
            <person name="Fitzgerald M."/>
            <person name="Abouelleil A."/>
            <person name="Alvarado L."/>
            <person name="Berlin A.M."/>
            <person name="Chapman S.B."/>
            <person name="Dewar J."/>
            <person name="Goldberg J."/>
            <person name="Griggs A."/>
            <person name="Gujja S."/>
            <person name="Hansen M."/>
            <person name="Howarth C."/>
            <person name="Imamovic A."/>
            <person name="Larimer J."/>
            <person name="McCowan C."/>
            <person name="Murphy C."/>
            <person name="Pearson M."/>
            <person name="Priest M."/>
            <person name="Roberts A."/>
            <person name="Saif S."/>
            <person name="Shea T."/>
            <person name="Sykes S."/>
            <person name="Wortman J."/>
            <person name="Nusbaum C."/>
            <person name="Birren B."/>
        </authorList>
    </citation>
    <scope>NUCLEOTIDE SEQUENCE [LARGE SCALE GENOMIC DNA]</scope>
    <source>
        <strain evidence="10">CBS 10737</strain>
    </source>
</reference>
<gene>
    <name evidence="10" type="ORF">I206_03760</name>
    <name evidence="11" type="ORF">I206_105330</name>
</gene>
<dbReference type="CDD" id="cd05674">
    <property type="entry name" value="M20_yscS"/>
    <property type="match status" value="1"/>
</dbReference>
<dbReference type="EMBL" id="KI894010">
    <property type="protein sequence ID" value="OCF50438.1"/>
    <property type="molecule type" value="Genomic_DNA"/>
</dbReference>
<dbReference type="Pfam" id="PF01546">
    <property type="entry name" value="Peptidase_M20"/>
    <property type="match status" value="1"/>
</dbReference>
<reference evidence="10" key="3">
    <citation type="submission" date="2016-07" db="EMBL/GenBank/DDBJ databases">
        <title>Evolution of pathogenesis and genome organization in the Tremellales.</title>
        <authorList>
            <person name="Cuomo C."/>
            <person name="Litvintseva A."/>
            <person name="Heitman J."/>
            <person name="Chen Y."/>
            <person name="Sun S."/>
            <person name="Springer D."/>
            <person name="Dromer F."/>
            <person name="Young S."/>
            <person name="Zeng Q."/>
            <person name="Chapman S."/>
            <person name="Gujja S."/>
            <person name="Saif S."/>
            <person name="Birren B."/>
        </authorList>
    </citation>
    <scope>NUCLEOTIDE SEQUENCE</scope>
    <source>
        <strain evidence="10">CBS 10737</strain>
    </source>
</reference>
<evidence type="ECO:0000313" key="12">
    <source>
        <dbReference type="Proteomes" id="UP000094020"/>
    </source>
</evidence>
<evidence type="ECO:0000313" key="11">
    <source>
        <dbReference type="EMBL" id="WWC71375.1"/>
    </source>
</evidence>
<feature type="binding site" evidence="7">
    <location>
        <position position="181"/>
    </location>
    <ligand>
        <name>Zn(2+)</name>
        <dbReference type="ChEBI" id="CHEBI:29105"/>
        <label>2</label>
    </ligand>
</feature>
<dbReference type="STRING" id="1296096.A0A1B9I4J2"/>
<sequence>MRGLPISNEKSLLPSTTSLTEEDLLNTNYNVNNKNKQNWLKRNSKNVGLFIGLFLVLQQFIISPFLNDKDFEKGERKSTCQQLDAIYPKSFNVSSLVIGEKEKIINWLSDAVKINTETYDDFGEVGEDNRWDKFYKFTEYLEKSFPLVHKHLKRTPLYTHAAIYEWEGSDPSLKPLLLTGHSDTVPVLPDTRASWKYDPFAGYFDGDYIWGRGSSDDKSGVIGVLSAVELLIKSGKFKPTRTLLLGFGNDEEIAGNGALAISKYIEEKYGRDSIAILVDEGGNLEEAFGQTFAAPAVAEKGSFNIEIRVETKGGHSSVPPPHTGIGYISQLITALEDHPHQPYLPVTSPLVNYITCAADKAPGIPKNLKKAANKLTDSLTKANGKFDKKALKAIEDWFVSGSVEDGTFQQGLGRAWVSTTQAVDIIHGGLKVNALPESVTAVVNQRINIASSIAELKQQFTDAIAPTARRLNLSIEAFGEEVDTFAGPSAGKVILAGAKIGLEPSPITPYTLEDPAWRIFSGTAKGVYATRPEAYLSEEEASKEIITVPAVGTGNTDTRQYWNLTKNIYRFAWKNDRNKNHHNIHTVDEAIRADDFVEEIRWLLNFIVNVDEARDV</sequence>
<dbReference type="InterPro" id="IPR001261">
    <property type="entry name" value="ArgE/DapE_CS"/>
</dbReference>
<dbReference type="GO" id="GO:0051603">
    <property type="term" value="P:proteolysis involved in protein catabolic process"/>
    <property type="evidence" value="ECO:0007669"/>
    <property type="project" value="TreeGrafter"/>
</dbReference>
<dbReference type="InterPro" id="IPR036264">
    <property type="entry name" value="Bact_exopeptidase_dim_dom"/>
</dbReference>
<evidence type="ECO:0000256" key="4">
    <source>
        <dbReference type="ARBA" id="ARBA00022801"/>
    </source>
</evidence>
<reference evidence="11" key="4">
    <citation type="submission" date="2024-02" db="EMBL/GenBank/DDBJ databases">
        <title>Comparative genomics of Cryptococcus and Kwoniella reveals pathogenesis evolution and contrasting modes of karyotype evolution via chromosome fusion or intercentromeric recombination.</title>
        <authorList>
            <person name="Coelho M.A."/>
            <person name="David-Palma M."/>
            <person name="Shea T."/>
            <person name="Bowers K."/>
            <person name="McGinley-Smith S."/>
            <person name="Mohammad A.W."/>
            <person name="Gnirke A."/>
            <person name="Yurkov A.M."/>
            <person name="Nowrousian M."/>
            <person name="Sun S."/>
            <person name="Cuomo C.A."/>
            <person name="Heitman J."/>
        </authorList>
    </citation>
    <scope>NUCLEOTIDE SEQUENCE</scope>
    <source>
        <strain evidence="11">CBS 10737</strain>
    </source>
</reference>
<feature type="binding site" evidence="7">
    <location>
        <position position="216"/>
    </location>
    <ligand>
        <name>Zn(2+)</name>
        <dbReference type="ChEBI" id="CHEBI:29105"/>
        <label>1</label>
    </ligand>
</feature>
<evidence type="ECO:0000259" key="9">
    <source>
        <dbReference type="Pfam" id="PF07687"/>
    </source>
</evidence>
<dbReference type="InterPro" id="IPR017141">
    <property type="entry name" value="Pept_M20_carboxypep"/>
</dbReference>
<dbReference type="AlphaFoldDB" id="A0A1B9I4J2"/>
<feature type="binding site" evidence="7">
    <location>
        <position position="216"/>
    </location>
    <ligand>
        <name>Zn(2+)</name>
        <dbReference type="ChEBI" id="CHEBI:29105"/>
        <label>2</label>
    </ligand>
</feature>
<evidence type="ECO:0000313" key="10">
    <source>
        <dbReference type="EMBL" id="OCF50438.1"/>
    </source>
</evidence>
<dbReference type="GO" id="GO:0000328">
    <property type="term" value="C:fungal-type vacuole lumen"/>
    <property type="evidence" value="ECO:0007669"/>
    <property type="project" value="TreeGrafter"/>
</dbReference>
<keyword evidence="8" id="KW-0472">Membrane</keyword>
<keyword evidence="5 7" id="KW-0862">Zinc</keyword>
<keyword evidence="8" id="KW-1133">Transmembrane helix</keyword>
<dbReference type="SUPFAM" id="SSF55031">
    <property type="entry name" value="Bacterial exopeptidase dimerisation domain"/>
    <property type="match status" value="1"/>
</dbReference>
<dbReference type="GeneID" id="30172129"/>
<dbReference type="PROSITE" id="PS00758">
    <property type="entry name" value="ARGE_DAPE_CPG2_1"/>
    <property type="match status" value="1"/>
</dbReference>
<keyword evidence="3 7" id="KW-0479">Metal-binding</keyword>
<feature type="transmembrane region" description="Helical" evidence="8">
    <location>
        <begin position="47"/>
        <end position="66"/>
    </location>
</feature>
<dbReference type="PANTHER" id="PTHR45962:SF1">
    <property type="entry name" value="N-FATTY-ACYL-AMINO ACID SYNTHASE_HYDROLASE PM20D1"/>
    <property type="match status" value="1"/>
</dbReference>
<feature type="binding site" evidence="7">
    <location>
        <position position="252"/>
    </location>
    <ligand>
        <name>Zn(2+)</name>
        <dbReference type="ChEBI" id="CHEBI:29105"/>
        <label>1</label>
    </ligand>
</feature>
<dbReference type="InterPro" id="IPR047177">
    <property type="entry name" value="Pept_M20A"/>
</dbReference>
<dbReference type="PANTHER" id="PTHR45962">
    <property type="entry name" value="N-FATTY-ACYL-AMINO ACID SYNTHASE/HYDROLASE PM20D1"/>
    <property type="match status" value="1"/>
</dbReference>
<evidence type="ECO:0000256" key="5">
    <source>
        <dbReference type="ARBA" id="ARBA00022833"/>
    </source>
</evidence>
<keyword evidence="12" id="KW-1185">Reference proteome</keyword>
<dbReference type="Proteomes" id="UP000094020">
    <property type="component" value="Chromosome 7"/>
</dbReference>
<dbReference type="InterPro" id="IPR002933">
    <property type="entry name" value="Peptidase_M20"/>
</dbReference>
<name>A0A1B9I4J2_9TREE</name>
<feature type="active site" description="Proton acceptor" evidence="6">
    <location>
        <position position="251"/>
    </location>
</feature>
<dbReference type="Gene3D" id="3.40.630.10">
    <property type="entry name" value="Zn peptidases"/>
    <property type="match status" value="1"/>
</dbReference>
<evidence type="ECO:0000256" key="3">
    <source>
        <dbReference type="ARBA" id="ARBA00022723"/>
    </source>
</evidence>
<dbReference type="GO" id="GO:0004181">
    <property type="term" value="F:metallocarboxypeptidase activity"/>
    <property type="evidence" value="ECO:0007669"/>
    <property type="project" value="InterPro"/>
</dbReference>
<feature type="binding site" evidence="7">
    <location>
        <position position="585"/>
    </location>
    <ligand>
        <name>Zn(2+)</name>
        <dbReference type="ChEBI" id="CHEBI:29105"/>
        <label>1</label>
    </ligand>
</feature>
<feature type="binding site" evidence="7">
    <location>
        <position position="279"/>
    </location>
    <ligand>
        <name>Zn(2+)</name>
        <dbReference type="ChEBI" id="CHEBI:29105"/>
        <label>2</label>
    </ligand>
</feature>
<accession>A0A1B9I4J2</accession>
<reference evidence="11" key="2">
    <citation type="submission" date="2013-07" db="EMBL/GenBank/DDBJ databases">
        <authorList>
            <consortium name="The Broad Institute Genome Sequencing Platform"/>
            <person name="Cuomo C."/>
            <person name="Litvintseva A."/>
            <person name="Chen Y."/>
            <person name="Heitman J."/>
            <person name="Sun S."/>
            <person name="Springer D."/>
            <person name="Dromer F."/>
            <person name="Young S.K."/>
            <person name="Zeng Q."/>
            <person name="Gargeya S."/>
            <person name="Fitzgerald M."/>
            <person name="Abouelleil A."/>
            <person name="Alvarado L."/>
            <person name="Berlin A.M."/>
            <person name="Chapman S.B."/>
            <person name="Dewar J."/>
            <person name="Goldberg J."/>
            <person name="Griggs A."/>
            <person name="Gujja S."/>
            <person name="Hansen M."/>
            <person name="Howarth C."/>
            <person name="Imamovic A."/>
            <person name="Larimer J."/>
            <person name="McCowan C."/>
            <person name="Murphy C."/>
            <person name="Pearson M."/>
            <person name="Priest M."/>
            <person name="Roberts A."/>
            <person name="Saif S."/>
            <person name="Shea T."/>
            <person name="Sykes S."/>
            <person name="Wortman J."/>
            <person name="Nusbaum C."/>
            <person name="Birren B."/>
        </authorList>
    </citation>
    <scope>NUCLEOTIDE SEQUENCE</scope>
    <source>
        <strain evidence="11">CBS 10737</strain>
    </source>
</reference>
<dbReference type="Pfam" id="PF07687">
    <property type="entry name" value="M20_dimer"/>
    <property type="match status" value="1"/>
</dbReference>
<dbReference type="EMBL" id="CP144525">
    <property type="protein sequence ID" value="WWC71375.1"/>
    <property type="molecule type" value="Genomic_DNA"/>
</dbReference>
<feature type="domain" description="Peptidase M20 dimerisation" evidence="9">
    <location>
        <begin position="297"/>
        <end position="468"/>
    </location>
</feature>
<comment type="similarity">
    <text evidence="1">Belongs to the peptidase M20A family.</text>
</comment>
<evidence type="ECO:0000256" key="1">
    <source>
        <dbReference type="ARBA" id="ARBA00006247"/>
    </source>
</evidence>
<dbReference type="Gene3D" id="3.30.70.360">
    <property type="match status" value="1"/>
</dbReference>
<feature type="active site" evidence="6">
    <location>
        <position position="183"/>
    </location>
</feature>
<keyword evidence="8" id="KW-0812">Transmembrane</keyword>
<dbReference type="RefSeq" id="XP_019011657.1">
    <property type="nucleotide sequence ID" value="XM_019155503.1"/>
</dbReference>
<evidence type="ECO:0000256" key="2">
    <source>
        <dbReference type="ARBA" id="ARBA00022670"/>
    </source>
</evidence>
<dbReference type="InterPro" id="IPR011650">
    <property type="entry name" value="Peptidase_M20_dimer"/>
</dbReference>
<dbReference type="GO" id="GO:0046872">
    <property type="term" value="F:metal ion binding"/>
    <property type="evidence" value="ECO:0007669"/>
    <property type="project" value="UniProtKB-KW"/>
</dbReference>
<dbReference type="OrthoDB" id="3064516at2759"/>
<keyword evidence="2" id="KW-0645">Protease</keyword>
<dbReference type="SUPFAM" id="SSF53187">
    <property type="entry name" value="Zn-dependent exopeptidases"/>
    <property type="match status" value="1"/>
</dbReference>